<evidence type="ECO:0000256" key="2">
    <source>
        <dbReference type="ARBA" id="ARBA00022574"/>
    </source>
</evidence>
<evidence type="ECO:0000256" key="3">
    <source>
        <dbReference type="ARBA" id="ARBA00022737"/>
    </source>
</evidence>
<name>F9WII0_TRYCI</name>
<dbReference type="GO" id="GO:0048188">
    <property type="term" value="C:Set1C/COMPASS complex"/>
    <property type="evidence" value="ECO:0007669"/>
    <property type="project" value="TreeGrafter"/>
</dbReference>
<keyword evidence="6" id="KW-1185">Reference proteome</keyword>
<reference evidence="5 6" key="2">
    <citation type="journal article" date="2012" name="Proc. Natl. Acad. Sci. U.S.A.">
        <title>Antigenic diversity is generated by distinct evolutionary mechanisms in African trypanosome species.</title>
        <authorList>
            <person name="Jackson A.P."/>
            <person name="Berry A."/>
            <person name="Aslett M."/>
            <person name="Allison H.C."/>
            <person name="Burton P."/>
            <person name="Vavrova-Anderson J."/>
            <person name="Brown R."/>
            <person name="Browne H."/>
            <person name="Corton N."/>
            <person name="Hauser H."/>
            <person name="Gamble J."/>
            <person name="Gilderthorp R."/>
            <person name="Marcello L."/>
            <person name="McQuillan J."/>
            <person name="Otto T.D."/>
            <person name="Quail M.A."/>
            <person name="Sanders M.J."/>
            <person name="van Tonder A."/>
            <person name="Ginger M.L."/>
            <person name="Field M.C."/>
            <person name="Barry J.D."/>
            <person name="Hertz-Fowler C."/>
            <person name="Berriman M."/>
        </authorList>
    </citation>
    <scope>NUCLEOTIDE SEQUENCE [LARGE SCALE GENOMIC DNA]</scope>
    <source>
        <strain evidence="5 6">IL3000</strain>
    </source>
</reference>
<dbReference type="InterPro" id="IPR011047">
    <property type="entry name" value="Quinoprotein_ADH-like_sf"/>
</dbReference>
<sequence length="344" mass="36910">MRTVKTLLSDAGGARATGIDFSLNGRHLLASTTDDSMYILDTYSLYHVGTFDMSTVGIHLARYTRTDGVVCVAPQRSADGNLYLFNLNAGKLFSAMSLISDDVSELVTAGKHPVYTAVAQSPSSDTIAALFSPKGRLLLFHPLISGAVAASKENAVVGNSGVVSFSPDGEFLVVGDSECVRVFDYRKLFSGPLLKIDGRRILSSTDPLRECRCIGVDVDVGGSRLLITYEGGRVVLYDVRKNVLLGSDTDVAGNEHYRDSDDAIGARFLSSSTDAFSFCRLTMGEQGTPTVLVYSGCKRRNYWAELSQSVHCRGGGVPTAAEVCRCHKLMATAAGEVTLWSFGI</sequence>
<dbReference type="EMBL" id="CAEQ01002598">
    <property type="protein sequence ID" value="CCD17128.1"/>
    <property type="molecule type" value="Genomic_DNA"/>
</dbReference>
<gene>
    <name evidence="5" type="ORF">TCIL3000_0_02200</name>
</gene>
<protein>
    <submittedName>
        <fullName evidence="5">WGS project CAEQ00000000 data, annotated contig 79</fullName>
    </submittedName>
</protein>
<evidence type="ECO:0000256" key="1">
    <source>
        <dbReference type="ARBA" id="ARBA00004123"/>
    </source>
</evidence>
<dbReference type="SUPFAM" id="SSF50998">
    <property type="entry name" value="Quinoprotein alcohol dehydrogenase-like"/>
    <property type="match status" value="1"/>
</dbReference>
<dbReference type="Proteomes" id="UP000000702">
    <property type="component" value="Unassembled WGS sequence"/>
</dbReference>
<dbReference type="GO" id="GO:0003682">
    <property type="term" value="F:chromatin binding"/>
    <property type="evidence" value="ECO:0007669"/>
    <property type="project" value="TreeGrafter"/>
</dbReference>
<dbReference type="InterPro" id="IPR015943">
    <property type="entry name" value="WD40/YVTN_repeat-like_dom_sf"/>
</dbReference>
<organism evidence="5 6">
    <name type="scientific">Trypanosoma congolense (strain IL3000)</name>
    <dbReference type="NCBI Taxonomy" id="1068625"/>
    <lineage>
        <taxon>Eukaryota</taxon>
        <taxon>Discoba</taxon>
        <taxon>Euglenozoa</taxon>
        <taxon>Kinetoplastea</taxon>
        <taxon>Metakinetoplastina</taxon>
        <taxon>Trypanosomatida</taxon>
        <taxon>Trypanosomatidae</taxon>
        <taxon>Trypanosoma</taxon>
        <taxon>Nannomonas</taxon>
    </lineage>
</organism>
<dbReference type="VEuPathDB" id="TriTrypDB:TcIL3000_0_02200"/>
<keyword evidence="3" id="KW-0677">Repeat</keyword>
<dbReference type="OMA" id="FHGDAKR"/>
<dbReference type="PANTHER" id="PTHR19861">
    <property type="entry name" value="WD40 REPEAT PROTEIN SWD2"/>
    <property type="match status" value="1"/>
</dbReference>
<reference evidence="6" key="1">
    <citation type="submission" date="2011-07" db="EMBL/GenBank/DDBJ databases">
        <title>Divergent evolution of antigenic variation in African trypanosomes.</title>
        <authorList>
            <person name="Jackson A.P."/>
            <person name="Berry A."/>
            <person name="Allison H.C."/>
            <person name="Burton P."/>
            <person name="Anderson J."/>
            <person name="Aslett M."/>
            <person name="Brown R."/>
            <person name="Corton N."/>
            <person name="Harris D."/>
            <person name="Hauser H."/>
            <person name="Gamble J."/>
            <person name="Gilderthorp R."/>
            <person name="McQuillan J."/>
            <person name="Quail M.A."/>
            <person name="Sanders M."/>
            <person name="Van Tonder A."/>
            <person name="Ginger M.L."/>
            <person name="Donelson J.E."/>
            <person name="Field M.C."/>
            <person name="Barry J.D."/>
            <person name="Berriman M."/>
            <person name="Hertz-Fowler C."/>
        </authorList>
    </citation>
    <scope>NUCLEOTIDE SEQUENCE [LARGE SCALE GENOMIC DNA]</scope>
    <source>
        <strain evidence="6">IL3000</strain>
    </source>
</reference>
<keyword evidence="4" id="KW-0539">Nucleus</keyword>
<dbReference type="Gene3D" id="2.130.10.10">
    <property type="entry name" value="YVTN repeat-like/Quinoprotein amine dehydrogenase"/>
    <property type="match status" value="2"/>
</dbReference>
<evidence type="ECO:0000313" key="6">
    <source>
        <dbReference type="Proteomes" id="UP000000702"/>
    </source>
</evidence>
<evidence type="ECO:0000256" key="4">
    <source>
        <dbReference type="ARBA" id="ARBA00023242"/>
    </source>
</evidence>
<keyword evidence="2" id="KW-0853">WD repeat</keyword>
<proteinExistence type="predicted"/>
<evidence type="ECO:0000313" key="5">
    <source>
        <dbReference type="EMBL" id="CCD17128.1"/>
    </source>
</evidence>
<comment type="subcellular location">
    <subcellularLocation>
        <location evidence="1">Nucleus</location>
    </subcellularLocation>
</comment>
<accession>F9WII0</accession>
<dbReference type="AlphaFoldDB" id="F9WII0"/>
<comment type="caution">
    <text evidence="5">The sequence shown here is derived from an EMBL/GenBank/DDBJ whole genome shotgun (WGS) entry which is preliminary data.</text>
</comment>
<dbReference type="PANTHER" id="PTHR19861:SF0">
    <property type="entry name" value="WD REPEAT-CONTAINING PROTEIN 82"/>
    <property type="match status" value="1"/>
</dbReference>
<dbReference type="InterPro" id="IPR037867">
    <property type="entry name" value="Swd2/WDR82"/>
</dbReference>